<dbReference type="PANTHER" id="PTHR10291:SF0">
    <property type="entry name" value="DEHYDRODOLICHYL DIPHOSPHATE SYNTHASE 2"/>
    <property type="match status" value="1"/>
</dbReference>
<feature type="binding site" evidence="2">
    <location>
        <position position="15"/>
    </location>
    <ligand>
        <name>Mg(2+)</name>
        <dbReference type="ChEBI" id="CHEBI:18420"/>
    </ligand>
</feature>
<evidence type="ECO:0000313" key="3">
    <source>
        <dbReference type="EMBL" id="BAI70240.1"/>
    </source>
</evidence>
<dbReference type="RefSeq" id="WP_012964420.1">
    <property type="nucleotide sequence ID" value="NC_013799.1"/>
</dbReference>
<feature type="active site" evidence="2">
    <location>
        <position position="15"/>
    </location>
</feature>
<feature type="binding site" evidence="2">
    <location>
        <position position="28"/>
    </location>
    <ligand>
        <name>substrate</name>
    </ligand>
</feature>
<comment type="cofactor">
    <cofactor evidence="2">
        <name>Mg(2+)</name>
        <dbReference type="ChEBI" id="CHEBI:18420"/>
    </cofactor>
    <text evidence="2">Binds 2 magnesium ions per subunit.</text>
</comment>
<sequence length="230" mass="26668">MTSLKIPTHLAVIMDGNGRWAKERGLSRIHGHYQGVKRAEELVDACIELGIKYLTLFTFSTENWKRPEEEVKALFMLFESYLKEKKDELISRNIRLKFIGRRDRLPKELVMLMEQVEEDSKRCSGITVCMALDYGGRNDIVRAINKVLKAGLKSVDETTFSSFLDLDGIPDPDLLIRTAGEKRISNFLLWNLAYSELYFTDTYWPDFDKTELLKAIENYSRRVRKFGAVL</sequence>
<feature type="binding site" evidence="2">
    <location>
        <position position="196"/>
    </location>
    <ligand>
        <name>Mg(2+)</name>
        <dbReference type="ChEBI" id="CHEBI:18420"/>
    </ligand>
</feature>
<comment type="similarity">
    <text evidence="2">Belongs to the UPP synthase family.</text>
</comment>
<protein>
    <recommendedName>
        <fullName evidence="2">Isoprenyl transferase</fullName>
        <ecNumber evidence="2">2.5.1.-</ecNumber>
    </recommendedName>
</protein>
<dbReference type="OrthoDB" id="4191603at2"/>
<organism evidence="3 4">
    <name type="scientific">Hydrogenobacter thermophilus (strain DSM 6534 / IAM 12695 / TK-6)</name>
    <dbReference type="NCBI Taxonomy" id="608538"/>
    <lineage>
        <taxon>Bacteria</taxon>
        <taxon>Pseudomonadati</taxon>
        <taxon>Aquificota</taxon>
        <taxon>Aquificia</taxon>
        <taxon>Aquificales</taxon>
        <taxon>Aquificaceae</taxon>
        <taxon>Hydrogenobacter</taxon>
    </lineage>
</organism>
<dbReference type="STRING" id="608538.HTH_1796"/>
<feature type="binding site" evidence="2">
    <location>
        <begin position="183"/>
        <end position="185"/>
    </location>
    <ligand>
        <name>substrate</name>
    </ligand>
</feature>
<dbReference type="GO" id="GO:0045547">
    <property type="term" value="F:ditrans,polycis-polyprenyl diphosphate synthase [(2E,6E)-farnesyl diphosphate specific] activity"/>
    <property type="evidence" value="ECO:0007669"/>
    <property type="project" value="TreeGrafter"/>
</dbReference>
<dbReference type="eggNOG" id="COG0020">
    <property type="taxonomic scope" value="Bacteria"/>
</dbReference>
<feature type="binding site" evidence="2">
    <location>
        <begin position="16"/>
        <end position="19"/>
    </location>
    <ligand>
        <name>substrate</name>
    </ligand>
</feature>
<dbReference type="FunFam" id="3.40.1180.10:FF:000001">
    <property type="entry name" value="(2E,6E)-farnesyl-diphosphate-specific ditrans,polycis-undecaprenyl-diphosphate synthase"/>
    <property type="match status" value="1"/>
</dbReference>
<dbReference type="HAMAP" id="MF_01139">
    <property type="entry name" value="ISPT"/>
    <property type="match status" value="1"/>
</dbReference>
<evidence type="ECO:0000256" key="1">
    <source>
        <dbReference type="ARBA" id="ARBA00022679"/>
    </source>
</evidence>
<dbReference type="NCBIfam" id="TIGR00055">
    <property type="entry name" value="uppS"/>
    <property type="match status" value="1"/>
</dbReference>
<comment type="subunit">
    <text evidence="2">Homodimer.</text>
</comment>
<name>D3DK88_HYDTT</name>
<dbReference type="EC" id="2.5.1.-" evidence="2"/>
<dbReference type="CDD" id="cd00475">
    <property type="entry name" value="Cis_IPPS"/>
    <property type="match status" value="1"/>
</dbReference>
<feature type="binding site" evidence="2">
    <location>
        <position position="64"/>
    </location>
    <ligand>
        <name>substrate</name>
    </ligand>
</feature>
<feature type="binding site" evidence="2">
    <location>
        <position position="66"/>
    </location>
    <ligand>
        <name>substrate</name>
    </ligand>
</feature>
<accession>D3DK88</accession>
<dbReference type="Gene3D" id="3.40.1180.10">
    <property type="entry name" value="Decaprenyl diphosphate synthase-like"/>
    <property type="match status" value="1"/>
</dbReference>
<dbReference type="KEGG" id="hth:HTH_1796"/>
<dbReference type="InterPro" id="IPR018520">
    <property type="entry name" value="UPP_synth-like_CS"/>
</dbReference>
<feature type="binding site" evidence="2">
    <location>
        <begin position="60"/>
        <end position="62"/>
    </location>
    <ligand>
        <name>substrate</name>
    </ligand>
</feature>
<keyword evidence="1 2" id="KW-0808">Transferase</keyword>
<feature type="binding site" evidence="2">
    <location>
        <position position="20"/>
    </location>
    <ligand>
        <name>substrate</name>
    </ligand>
</feature>
<dbReference type="PANTHER" id="PTHR10291">
    <property type="entry name" value="DEHYDRODOLICHYL DIPHOSPHATE SYNTHASE FAMILY MEMBER"/>
    <property type="match status" value="1"/>
</dbReference>
<reference evidence="3 4" key="1">
    <citation type="journal article" date="2010" name="J. Bacteriol.">
        <title>Complete genome sequence of the thermophilic, obligately chemolithoautotrophic hydrogen-oxidizing bacterium Hydrogenobacter thermophilus TK-6.</title>
        <authorList>
            <person name="Arai H."/>
            <person name="Kanbe H."/>
            <person name="Ishii M."/>
            <person name="Igarashi Y."/>
        </authorList>
    </citation>
    <scope>NUCLEOTIDE SEQUENCE [LARGE SCALE GENOMIC DNA]</scope>
    <source>
        <strain evidence="4">DSM 6534 / IAM 12695 / TK-6 [Tokyo]</strain>
    </source>
</reference>
<feature type="binding site" evidence="2">
    <location>
        <position position="32"/>
    </location>
    <ligand>
        <name>substrate</name>
    </ligand>
</feature>
<evidence type="ECO:0000313" key="4">
    <source>
        <dbReference type="Proteomes" id="UP000002574"/>
    </source>
</evidence>
<dbReference type="PROSITE" id="PS01066">
    <property type="entry name" value="UPP_SYNTHASE"/>
    <property type="match status" value="1"/>
</dbReference>
<dbReference type="Proteomes" id="UP000002574">
    <property type="component" value="Chromosome"/>
</dbReference>
<dbReference type="AlphaFoldDB" id="D3DK88"/>
<dbReference type="EMBL" id="AP011112">
    <property type="protein sequence ID" value="BAI70240.1"/>
    <property type="molecule type" value="Genomic_DNA"/>
</dbReference>
<gene>
    <name evidence="3" type="primary">uppS</name>
    <name evidence="3" type="ordered locus">HTH_1796</name>
</gene>
<feature type="binding site" evidence="2">
    <location>
        <position position="177"/>
    </location>
    <ligand>
        <name>substrate</name>
    </ligand>
</feature>
<dbReference type="KEGG" id="hte:Hydth_1778"/>
<dbReference type="InterPro" id="IPR036424">
    <property type="entry name" value="UPP_synth-like_sf"/>
</dbReference>
<dbReference type="PATRIC" id="fig|608538.5.peg.1812"/>
<evidence type="ECO:0000256" key="2">
    <source>
        <dbReference type="HAMAP-Rule" id="MF_01139"/>
    </source>
</evidence>
<keyword evidence="2" id="KW-0479">Metal-binding</keyword>
<dbReference type="GO" id="GO:0016094">
    <property type="term" value="P:polyprenol biosynthetic process"/>
    <property type="evidence" value="ECO:0007669"/>
    <property type="project" value="TreeGrafter"/>
</dbReference>
<proteinExistence type="inferred from homology"/>
<feature type="active site" description="Proton acceptor" evidence="2">
    <location>
        <position position="63"/>
    </location>
</feature>
<comment type="function">
    <text evidence="2">Catalyzes the condensation of isopentenyl diphosphate (IPP) with allylic pyrophosphates generating different type of terpenoids.</text>
</comment>
<keyword evidence="2" id="KW-0460">Magnesium</keyword>
<keyword evidence="4" id="KW-1185">Reference proteome</keyword>
<dbReference type="GO" id="GO:0000287">
    <property type="term" value="F:magnesium ion binding"/>
    <property type="evidence" value="ECO:0007669"/>
    <property type="project" value="UniProtKB-UniRule"/>
</dbReference>
<dbReference type="InterPro" id="IPR001441">
    <property type="entry name" value="UPP_synth-like"/>
</dbReference>
<dbReference type="SUPFAM" id="SSF64005">
    <property type="entry name" value="Undecaprenyl diphosphate synthase"/>
    <property type="match status" value="1"/>
</dbReference>
<dbReference type="Pfam" id="PF01255">
    <property type="entry name" value="Prenyltransf"/>
    <property type="match status" value="1"/>
</dbReference>